<keyword evidence="3" id="KW-1185">Reference proteome</keyword>
<reference evidence="2 3" key="1">
    <citation type="submission" date="2013-09" db="EMBL/GenBank/DDBJ databases">
        <title>Whole genome sequencing of Halarchaeum acidiphilum strain MH1-52-1.</title>
        <authorList>
            <person name="Shimane Y."/>
            <person name="Minegishi H."/>
            <person name="Nishi S."/>
            <person name="Echigo A."/>
            <person name="Shuto A."/>
            <person name="Konishi M."/>
            <person name="Ito T."/>
            <person name="Ohkuma M."/>
            <person name="Ohta Y."/>
            <person name="Nagano Y."/>
            <person name="Tsubouchi T."/>
            <person name="Mori K."/>
            <person name="Usui K."/>
            <person name="Kamekura M."/>
            <person name="Usami R."/>
            <person name="Takaki Y."/>
            <person name="Hatada Y."/>
        </authorList>
    </citation>
    <scope>NUCLEOTIDE SEQUENCE [LARGE SCALE GENOMIC DNA]</scope>
    <source>
        <strain evidence="2 3">JCM 16109</strain>
    </source>
</reference>
<dbReference type="InterPro" id="IPR001279">
    <property type="entry name" value="Metallo-B-lactamas"/>
</dbReference>
<feature type="domain" description="Metallo-beta-lactamase" evidence="1">
    <location>
        <begin position="24"/>
        <end position="208"/>
    </location>
</feature>
<proteinExistence type="predicted"/>
<dbReference type="InterPro" id="IPR050855">
    <property type="entry name" value="NDM-1-like"/>
</dbReference>
<dbReference type="EMBL" id="BATA01000003">
    <property type="protein sequence ID" value="GAD51482.1"/>
    <property type="molecule type" value="Genomic_DNA"/>
</dbReference>
<dbReference type="AlphaFoldDB" id="U2YRX3"/>
<dbReference type="Gene3D" id="3.60.15.10">
    <property type="entry name" value="Ribonuclease Z/Hydroxyacylglutathione hydrolase-like"/>
    <property type="match status" value="1"/>
</dbReference>
<dbReference type="RefSeq" id="WP_021779579.1">
    <property type="nucleotide sequence ID" value="NZ_BATA01000003.1"/>
</dbReference>
<dbReference type="InterPro" id="IPR036866">
    <property type="entry name" value="RibonucZ/Hydroxyglut_hydro"/>
</dbReference>
<evidence type="ECO:0000259" key="1">
    <source>
        <dbReference type="SMART" id="SM00849"/>
    </source>
</evidence>
<evidence type="ECO:0000313" key="3">
    <source>
        <dbReference type="Proteomes" id="UP000016986"/>
    </source>
</evidence>
<dbReference type="PANTHER" id="PTHR42951:SF15">
    <property type="entry name" value="METALLO-BETA-LACTAMASE SUPERFAMILY PROTEIN"/>
    <property type="match status" value="1"/>
</dbReference>
<gene>
    <name evidence="2" type="ORF">MBEHAL_0242</name>
</gene>
<dbReference type="Pfam" id="PF00753">
    <property type="entry name" value="Lactamase_B"/>
    <property type="match status" value="1"/>
</dbReference>
<sequence>MALADGVFDLPVTLETENGERAFHPSAVALPDGGVLLVDTGFAHTLDQLDDGLAEHGYALDDVRYVLLTHQDGDHAAGLAPLRERLDHPVTAFAHRDDAPVVEGLEDPLKGDPADRYDPAPVDVQVVDGVEIRTAAGPLQVVATPGHTPGHVSGYLPDAGVLLAADATIAEGGELVGPNERFTPDLERAYESLDALANLAFTDVLCYHGGHVEAGPEDVAALSE</sequence>
<dbReference type="SUPFAM" id="SSF56281">
    <property type="entry name" value="Metallo-hydrolase/oxidoreductase"/>
    <property type="match status" value="1"/>
</dbReference>
<evidence type="ECO:0000313" key="2">
    <source>
        <dbReference type="EMBL" id="GAD51482.1"/>
    </source>
</evidence>
<dbReference type="eggNOG" id="arCOG00504">
    <property type="taxonomic scope" value="Archaea"/>
</dbReference>
<organism evidence="2 3">
    <name type="scientific">Halarchaeum acidiphilum MH1-52-1</name>
    <dbReference type="NCBI Taxonomy" id="1261545"/>
    <lineage>
        <taxon>Archaea</taxon>
        <taxon>Methanobacteriati</taxon>
        <taxon>Methanobacteriota</taxon>
        <taxon>Stenosarchaea group</taxon>
        <taxon>Halobacteria</taxon>
        <taxon>Halobacteriales</taxon>
        <taxon>Halobacteriaceae</taxon>
    </lineage>
</organism>
<dbReference type="PANTHER" id="PTHR42951">
    <property type="entry name" value="METALLO-BETA-LACTAMASE DOMAIN-CONTAINING"/>
    <property type="match status" value="1"/>
</dbReference>
<comment type="caution">
    <text evidence="2">The sequence shown here is derived from an EMBL/GenBank/DDBJ whole genome shotgun (WGS) entry which is preliminary data.</text>
</comment>
<dbReference type="Proteomes" id="UP000016986">
    <property type="component" value="Unassembled WGS sequence"/>
</dbReference>
<dbReference type="SMART" id="SM00849">
    <property type="entry name" value="Lactamase_B"/>
    <property type="match status" value="1"/>
</dbReference>
<name>U2YRX3_9EURY</name>
<dbReference type="CDD" id="cd07721">
    <property type="entry name" value="yflN-like_MBL-fold"/>
    <property type="match status" value="1"/>
</dbReference>
<dbReference type="OrthoDB" id="197151at2157"/>
<protein>
    <recommendedName>
        <fullName evidence="1">Metallo-beta-lactamase domain-containing protein</fullName>
    </recommendedName>
</protein>
<accession>U2YRX3</accession>